<protein>
    <submittedName>
        <fullName evidence="2">DUF5937 domain-containing protein</fullName>
    </submittedName>
</protein>
<feature type="domain" description="DUF5937" evidence="1">
    <location>
        <begin position="14"/>
        <end position="106"/>
    </location>
</feature>
<accession>A0AA48MAD6</accession>
<dbReference type="Proteomes" id="UP001189619">
    <property type="component" value="Chromosome"/>
</dbReference>
<gene>
    <name evidence="2" type="ORF">BSPP4475_09565</name>
</gene>
<organism evidence="2 3">
    <name type="scientific">Brevibacillus aydinogluensis</name>
    <dbReference type="NCBI Taxonomy" id="927786"/>
    <lineage>
        <taxon>Bacteria</taxon>
        <taxon>Bacillati</taxon>
        <taxon>Bacillota</taxon>
        <taxon>Bacilli</taxon>
        <taxon>Bacillales</taxon>
        <taxon>Paenibacillaceae</taxon>
        <taxon>Brevibacillus</taxon>
    </lineage>
</organism>
<dbReference type="InterPro" id="IPR045981">
    <property type="entry name" value="DUF5937"/>
</dbReference>
<evidence type="ECO:0000259" key="1">
    <source>
        <dbReference type="Pfam" id="PF19361"/>
    </source>
</evidence>
<sequence>MILIPLSGGSPLPHKISYSVSPLYELAASLHALAQETPDPRLADWAADVLAGFRAARISSDWEYFRPMFTRAIPDAFDPVQTRGVMAVDDQYNYFFTLSEEAFVDNLRPMLDAWETRCEDVPLAADLREDPAFVKGRFNLFLSTYWQLFFASQWEALAPRFVREAERIHLSLRSLDEITSYLRIIDPRFRYDDEQEQLVWENGDPGAQPVQQLVLSPSHFYTAAASLIKKGETAHLLYRFEQ</sequence>
<dbReference type="KEGG" id="bayd:BSPP4475_09565"/>
<proteinExistence type="predicted"/>
<dbReference type="Pfam" id="PF19361">
    <property type="entry name" value="DUF5937"/>
    <property type="match status" value="1"/>
</dbReference>
<evidence type="ECO:0000313" key="3">
    <source>
        <dbReference type="Proteomes" id="UP001189619"/>
    </source>
</evidence>
<name>A0AA48MAD6_9BACL</name>
<evidence type="ECO:0000313" key="2">
    <source>
        <dbReference type="EMBL" id="CAJ1002565.1"/>
    </source>
</evidence>
<dbReference type="AlphaFoldDB" id="A0AA48MAD6"/>
<reference evidence="2" key="1">
    <citation type="submission" date="2023-07" db="EMBL/GenBank/DDBJ databases">
        <authorList>
            <person name="Ivanov I."/>
            <person name="Teneva D."/>
            <person name="Stoikov I."/>
        </authorList>
    </citation>
    <scope>NUCLEOTIDE SEQUENCE</scope>
    <source>
        <strain evidence="2">4475</strain>
    </source>
</reference>
<keyword evidence="3" id="KW-1185">Reference proteome</keyword>
<dbReference type="EMBL" id="OY569118">
    <property type="protein sequence ID" value="CAJ1002565.1"/>
    <property type="molecule type" value="Genomic_DNA"/>
</dbReference>